<feature type="chain" id="PRO_5047505413" evidence="1">
    <location>
        <begin position="27"/>
        <end position="444"/>
    </location>
</feature>
<accession>A0ABX2TAW8</accession>
<evidence type="ECO:0000313" key="2">
    <source>
        <dbReference type="EMBL" id="NYZ21324.1"/>
    </source>
</evidence>
<protein>
    <submittedName>
        <fullName evidence="2">DUF1329 domain-containing protein</fullName>
    </submittedName>
</protein>
<sequence length="444" mass="49485">MVASFLALRLAGTLVALGLLTGPVTAQEPPPELTPFGAIRAGDQNRFIPEWTGGLTAPVKGYVDGQRHPDPFFEDPRWFTVGPADLQRYRVRLSVGLQELLKRHPSFEVPVYVTRRTAAAPQRIYDATAENAKTARLVENGLVVRDARVGIPFPQPKSGAEAMWNHLLRWRGGTVTALDGVVVPDSYGNLALSRYRMEWFPAYSLAADAPAALYLKRSGLEPQQVAGGVLILQDALDPIRRPRAAWFRPPGDTKVLRAPDFAYDTPDPTTDGVRTADMLDMFSGMLDRFDVTLVGRRSMYAPYNANRLEAGNLTPEDFLWAAHPNPAFLRYELHRLWVVDAKLKPGFSHPFPERTYYLDEDSWQIVMAEHYAPDGTLARYAEAHGMTYSQVPVFAPTMEITYDLSGNRYVINGLDNDGPPPVFGKPMTADAFAPESLRTTTRRR</sequence>
<organism evidence="2 3">
    <name type="scientific">Azospirillum oleiclasticum</name>
    <dbReference type="NCBI Taxonomy" id="2735135"/>
    <lineage>
        <taxon>Bacteria</taxon>
        <taxon>Pseudomonadati</taxon>
        <taxon>Pseudomonadota</taxon>
        <taxon>Alphaproteobacteria</taxon>
        <taxon>Rhodospirillales</taxon>
        <taxon>Azospirillaceae</taxon>
        <taxon>Azospirillum</taxon>
    </lineage>
</organism>
<feature type="signal peptide" evidence="1">
    <location>
        <begin position="1"/>
        <end position="26"/>
    </location>
</feature>
<dbReference type="Gene3D" id="2.50.20.10">
    <property type="entry name" value="Lipoprotein localisation LolA/LolB/LppX"/>
    <property type="match status" value="1"/>
</dbReference>
<gene>
    <name evidence="2" type="ORF">HND93_16535</name>
</gene>
<dbReference type="Pfam" id="PF07044">
    <property type="entry name" value="DUF1329"/>
    <property type="match status" value="1"/>
</dbReference>
<keyword evidence="3" id="KW-1185">Reference proteome</keyword>
<proteinExistence type="predicted"/>
<comment type="caution">
    <text evidence="2">The sequence shown here is derived from an EMBL/GenBank/DDBJ whole genome shotgun (WGS) entry which is preliminary data.</text>
</comment>
<keyword evidence="1" id="KW-0732">Signal</keyword>
<evidence type="ECO:0000313" key="3">
    <source>
        <dbReference type="Proteomes" id="UP000584642"/>
    </source>
</evidence>
<dbReference type="RefSeq" id="WP_180283090.1">
    <property type="nucleotide sequence ID" value="NZ_JABFDB010000011.1"/>
</dbReference>
<dbReference type="Proteomes" id="UP000584642">
    <property type="component" value="Unassembled WGS sequence"/>
</dbReference>
<reference evidence="2 3" key="1">
    <citation type="submission" date="2020-05" db="EMBL/GenBank/DDBJ databases">
        <title>Azospirillum oleiclasticum sp. nov, a nitrogen-fixing and heavy crude oil-emulsifying bacterium isolated from the crude oil of Yumen Oilfield.</title>
        <authorList>
            <person name="Wu D."/>
            <person name="Cai M."/>
            <person name="Zhang X."/>
        </authorList>
    </citation>
    <scope>NUCLEOTIDE SEQUENCE [LARGE SCALE GENOMIC DNA]</scope>
    <source>
        <strain evidence="2 3">ROY-1-1-2</strain>
    </source>
</reference>
<dbReference type="EMBL" id="JABFDB010000011">
    <property type="protein sequence ID" value="NYZ21324.1"/>
    <property type="molecule type" value="Genomic_DNA"/>
</dbReference>
<name>A0ABX2TAW8_9PROT</name>
<dbReference type="InterPro" id="IPR010752">
    <property type="entry name" value="DUF1329"/>
</dbReference>
<evidence type="ECO:0000256" key="1">
    <source>
        <dbReference type="SAM" id="SignalP"/>
    </source>
</evidence>